<evidence type="ECO:0000256" key="6">
    <source>
        <dbReference type="ARBA" id="ARBA00023136"/>
    </source>
</evidence>
<protein>
    <submittedName>
        <fullName evidence="8">Na+/H+ antiporter subunit E</fullName>
    </submittedName>
</protein>
<sequence>MRPTRWTDRLLALTVLVTIWVLLWGVLSWLTVIGGLLAAVVILVVFPLPPVSFGGRLRPFGILRFGGRLAVDLLVASAQLAREAFRFGQEGRSAIIGMPLRVRSDLNLTLTGEALSLVPGSLIVDTDRESSILFMHVFPVRDRLDVERHRAGMYGVEARIIQAIGSADEIRRVSEPPPSTPSQTEG</sequence>
<evidence type="ECO:0000256" key="1">
    <source>
        <dbReference type="ARBA" id="ARBA00004651"/>
    </source>
</evidence>
<evidence type="ECO:0000313" key="9">
    <source>
        <dbReference type="Proteomes" id="UP001499978"/>
    </source>
</evidence>
<feature type="transmembrane region" description="Helical" evidence="7">
    <location>
        <begin position="12"/>
        <end position="30"/>
    </location>
</feature>
<evidence type="ECO:0000256" key="5">
    <source>
        <dbReference type="ARBA" id="ARBA00022989"/>
    </source>
</evidence>
<accession>A0ABN3NT69</accession>
<reference evidence="8 9" key="1">
    <citation type="journal article" date="2019" name="Int. J. Syst. Evol. Microbiol.">
        <title>The Global Catalogue of Microorganisms (GCM) 10K type strain sequencing project: providing services to taxonomists for standard genome sequencing and annotation.</title>
        <authorList>
            <consortium name="The Broad Institute Genomics Platform"/>
            <consortium name="The Broad Institute Genome Sequencing Center for Infectious Disease"/>
            <person name="Wu L."/>
            <person name="Ma J."/>
        </authorList>
    </citation>
    <scope>NUCLEOTIDE SEQUENCE [LARGE SCALE GENOMIC DNA]</scope>
    <source>
        <strain evidence="8 9">JCM 3367</strain>
    </source>
</reference>
<gene>
    <name evidence="8" type="ORF">GCM10010201_35330</name>
</gene>
<evidence type="ECO:0000256" key="7">
    <source>
        <dbReference type="SAM" id="Phobius"/>
    </source>
</evidence>
<evidence type="ECO:0000313" key="8">
    <source>
        <dbReference type="EMBL" id="GAA2532724.1"/>
    </source>
</evidence>
<comment type="similarity">
    <text evidence="2">Belongs to the CPA3 antiporters (TC 2.A.63) subunit E family.</text>
</comment>
<keyword evidence="6 7" id="KW-0472">Membrane</keyword>
<keyword evidence="9" id="KW-1185">Reference proteome</keyword>
<organism evidence="8 9">
    <name type="scientific">Pilimelia columellifera subsp. columellifera</name>
    <dbReference type="NCBI Taxonomy" id="706583"/>
    <lineage>
        <taxon>Bacteria</taxon>
        <taxon>Bacillati</taxon>
        <taxon>Actinomycetota</taxon>
        <taxon>Actinomycetes</taxon>
        <taxon>Micromonosporales</taxon>
        <taxon>Micromonosporaceae</taxon>
        <taxon>Pilimelia</taxon>
    </lineage>
</organism>
<evidence type="ECO:0000256" key="3">
    <source>
        <dbReference type="ARBA" id="ARBA00022475"/>
    </source>
</evidence>
<dbReference type="Pfam" id="PF01899">
    <property type="entry name" value="MNHE"/>
    <property type="match status" value="1"/>
</dbReference>
<proteinExistence type="inferred from homology"/>
<evidence type="ECO:0000256" key="4">
    <source>
        <dbReference type="ARBA" id="ARBA00022692"/>
    </source>
</evidence>
<dbReference type="EMBL" id="BAAARY010000038">
    <property type="protein sequence ID" value="GAA2532724.1"/>
    <property type="molecule type" value="Genomic_DNA"/>
</dbReference>
<dbReference type="InterPro" id="IPR002758">
    <property type="entry name" value="Cation_antiport_E"/>
</dbReference>
<dbReference type="RefSeq" id="WP_344174553.1">
    <property type="nucleotide sequence ID" value="NZ_BAAARY010000038.1"/>
</dbReference>
<evidence type="ECO:0000256" key="2">
    <source>
        <dbReference type="ARBA" id="ARBA00006228"/>
    </source>
</evidence>
<dbReference type="NCBIfam" id="NF006521">
    <property type="entry name" value="PRK08965.1-5"/>
    <property type="match status" value="1"/>
</dbReference>
<name>A0ABN3NT69_9ACTN</name>
<dbReference type="PANTHER" id="PTHR34584">
    <property type="entry name" value="NA(+)/H(+) ANTIPORTER SUBUNIT E1"/>
    <property type="match status" value="1"/>
</dbReference>
<keyword evidence="5 7" id="KW-1133">Transmembrane helix</keyword>
<comment type="caution">
    <text evidence="8">The sequence shown here is derived from an EMBL/GenBank/DDBJ whole genome shotgun (WGS) entry which is preliminary data.</text>
</comment>
<keyword evidence="3" id="KW-1003">Cell membrane</keyword>
<dbReference type="PANTHER" id="PTHR34584:SF1">
    <property type="entry name" value="NA(+)_H(+) ANTIPORTER SUBUNIT E1"/>
    <property type="match status" value="1"/>
</dbReference>
<dbReference type="Proteomes" id="UP001499978">
    <property type="component" value="Unassembled WGS sequence"/>
</dbReference>
<feature type="transmembrane region" description="Helical" evidence="7">
    <location>
        <begin position="36"/>
        <end position="55"/>
    </location>
</feature>
<comment type="subcellular location">
    <subcellularLocation>
        <location evidence="1">Cell membrane</location>
        <topology evidence="1">Multi-pass membrane protein</topology>
    </subcellularLocation>
</comment>
<keyword evidence="4 7" id="KW-0812">Transmembrane</keyword>